<dbReference type="Pfam" id="PF01960">
    <property type="entry name" value="ArgJ"/>
    <property type="match status" value="1"/>
</dbReference>
<reference evidence="10 11" key="1">
    <citation type="submission" date="2019-11" db="EMBL/GenBank/DDBJ databases">
        <title>Type strains purchased from KCTC, JCM and DSMZ.</title>
        <authorList>
            <person name="Lu H."/>
        </authorList>
    </citation>
    <scope>NUCLEOTIDE SEQUENCE [LARGE SCALE GENOMIC DNA]</scope>
    <source>
        <strain evidence="10 11">JCM 31587</strain>
    </source>
</reference>
<feature type="binding site" evidence="9">
    <location>
        <position position="197"/>
    </location>
    <ligand>
        <name>substrate</name>
    </ligand>
</feature>
<dbReference type="GO" id="GO:0004358">
    <property type="term" value="F:L-glutamate N-acetyltransferase activity, acting on acetyl-L-ornithine as donor"/>
    <property type="evidence" value="ECO:0007669"/>
    <property type="project" value="UniProtKB-UniRule"/>
</dbReference>
<comment type="pathway">
    <text evidence="9">Amino-acid biosynthesis; L-arginine biosynthesis; L-ornithine and N-acetyl-L-glutamate from L-glutamate and N(2)-acetyl-L-ornithine (cyclic): step 1/1.</text>
</comment>
<evidence type="ECO:0000256" key="3">
    <source>
        <dbReference type="ARBA" id="ARBA00022571"/>
    </source>
</evidence>
<keyword evidence="4 9" id="KW-0028">Amino-acid biosynthesis</keyword>
<dbReference type="OrthoDB" id="9804242at2"/>
<dbReference type="Gene3D" id="3.60.70.12">
    <property type="entry name" value="L-amino peptidase D-ALA esterase/amidase"/>
    <property type="match status" value="1"/>
</dbReference>
<dbReference type="GO" id="GO:0004042">
    <property type="term" value="F:L-glutamate N-acetyltransferase activity"/>
    <property type="evidence" value="ECO:0007669"/>
    <property type="project" value="UniProtKB-UniRule"/>
</dbReference>
<evidence type="ECO:0000313" key="10">
    <source>
        <dbReference type="EMBL" id="MTW13306.1"/>
    </source>
</evidence>
<dbReference type="PANTHER" id="PTHR23100">
    <property type="entry name" value="ARGININE BIOSYNTHESIS BIFUNCTIONAL PROTEIN ARGJ"/>
    <property type="match status" value="1"/>
</dbReference>
<dbReference type="PANTHER" id="PTHR23100:SF0">
    <property type="entry name" value="ARGININE BIOSYNTHESIS BIFUNCTIONAL PROTEIN ARGJ, MITOCHONDRIAL"/>
    <property type="match status" value="1"/>
</dbReference>
<comment type="caution">
    <text evidence="10">The sequence shown here is derived from an EMBL/GenBank/DDBJ whole genome shotgun (WGS) entry which is preliminary data.</text>
</comment>
<dbReference type="CDD" id="cd02152">
    <property type="entry name" value="OAT"/>
    <property type="match status" value="1"/>
</dbReference>
<protein>
    <recommendedName>
        <fullName evidence="9">Arginine biosynthesis bifunctional protein ArgJ</fullName>
    </recommendedName>
    <domain>
        <recommendedName>
            <fullName evidence="9">Glutamate N-acetyltransferase</fullName>
            <ecNumber evidence="9">2.3.1.35</ecNumber>
        </recommendedName>
        <alternativeName>
            <fullName evidence="9">Ornithine acetyltransferase</fullName>
            <shortName evidence="9">OATase</shortName>
        </alternativeName>
        <alternativeName>
            <fullName evidence="9">Ornithine transacetylase</fullName>
        </alternativeName>
    </domain>
    <domain>
        <recommendedName>
            <fullName evidence="9">Amino-acid acetyltransferase</fullName>
            <ecNumber evidence="9">2.3.1.1</ecNumber>
        </recommendedName>
        <alternativeName>
            <fullName evidence="9">N-acetylglutamate synthase</fullName>
            <shortName evidence="9">AGSase</shortName>
        </alternativeName>
    </domain>
    <component>
        <recommendedName>
            <fullName evidence="9">Arginine biosynthesis bifunctional protein ArgJ alpha chain</fullName>
        </recommendedName>
    </component>
    <component>
        <recommendedName>
            <fullName evidence="9">Arginine biosynthesis bifunctional protein ArgJ beta chain</fullName>
        </recommendedName>
    </component>
</protein>
<feature type="active site" description="Nucleophile" evidence="9">
    <location>
        <position position="197"/>
    </location>
</feature>
<dbReference type="UniPathway" id="UPA00068">
    <property type="reaction ID" value="UER00106"/>
</dbReference>
<feature type="site" description="Involved in the stabilization of negative charge on the oxyanion by the formation of the oxyanion hole" evidence="9">
    <location>
        <position position="124"/>
    </location>
</feature>
<dbReference type="RefSeq" id="WP_155456221.1">
    <property type="nucleotide sequence ID" value="NZ_WNKX01000020.1"/>
</dbReference>
<feature type="chain" id="PRO_5027185750" description="Arginine biosynthesis bifunctional protein ArgJ alpha chain" evidence="9">
    <location>
        <begin position="1"/>
        <end position="196"/>
    </location>
</feature>
<feature type="site" description="Involved in the stabilization of negative charge on the oxyanion by the formation of the oxyanion hole" evidence="9">
    <location>
        <position position="123"/>
    </location>
</feature>
<keyword evidence="7 9" id="KW-0012">Acyltransferase</keyword>
<keyword evidence="6 9" id="KW-0068">Autocatalytic cleavage</keyword>
<dbReference type="NCBIfam" id="TIGR00120">
    <property type="entry name" value="ArgJ"/>
    <property type="match status" value="1"/>
</dbReference>
<evidence type="ECO:0000256" key="1">
    <source>
        <dbReference type="ARBA" id="ARBA00006774"/>
    </source>
</evidence>
<evidence type="ECO:0000256" key="2">
    <source>
        <dbReference type="ARBA" id="ARBA00011475"/>
    </source>
</evidence>
<dbReference type="Proteomes" id="UP000472320">
    <property type="component" value="Unassembled WGS sequence"/>
</dbReference>
<dbReference type="Gene3D" id="3.10.20.340">
    <property type="entry name" value="ArgJ beta chain, C-terminal domain"/>
    <property type="match status" value="1"/>
</dbReference>
<evidence type="ECO:0000256" key="9">
    <source>
        <dbReference type="HAMAP-Rule" id="MF_01106"/>
    </source>
</evidence>
<dbReference type="EMBL" id="WNKX01000020">
    <property type="protein sequence ID" value="MTW13306.1"/>
    <property type="molecule type" value="Genomic_DNA"/>
</dbReference>
<dbReference type="EC" id="2.3.1.1" evidence="9"/>
<feature type="site" description="Cleavage; by autolysis" evidence="9">
    <location>
        <begin position="196"/>
        <end position="197"/>
    </location>
</feature>
<dbReference type="GO" id="GO:0006526">
    <property type="term" value="P:L-arginine biosynthetic process"/>
    <property type="evidence" value="ECO:0007669"/>
    <property type="project" value="UniProtKB-UniRule"/>
</dbReference>
<evidence type="ECO:0000313" key="11">
    <source>
        <dbReference type="Proteomes" id="UP000472320"/>
    </source>
</evidence>
<keyword evidence="9" id="KW-0963">Cytoplasm</keyword>
<evidence type="ECO:0000256" key="6">
    <source>
        <dbReference type="ARBA" id="ARBA00022813"/>
    </source>
</evidence>
<comment type="function">
    <text evidence="9">Catalyzes two activities which are involved in the cyclic version of arginine biosynthesis: the synthesis of N-acetylglutamate from glutamate and acetyl-CoA as the acetyl donor, and of ornithine by transacetylation between N(2)-acetylornithine and glutamate.</text>
</comment>
<dbReference type="GO" id="GO:0006592">
    <property type="term" value="P:ornithine biosynthetic process"/>
    <property type="evidence" value="ECO:0007669"/>
    <property type="project" value="TreeGrafter"/>
</dbReference>
<comment type="catalytic activity">
    <reaction evidence="9">
        <text>L-glutamate + acetyl-CoA = N-acetyl-L-glutamate + CoA + H(+)</text>
        <dbReference type="Rhea" id="RHEA:24292"/>
        <dbReference type="ChEBI" id="CHEBI:15378"/>
        <dbReference type="ChEBI" id="CHEBI:29985"/>
        <dbReference type="ChEBI" id="CHEBI:44337"/>
        <dbReference type="ChEBI" id="CHEBI:57287"/>
        <dbReference type="ChEBI" id="CHEBI:57288"/>
        <dbReference type="EC" id="2.3.1.1"/>
    </reaction>
</comment>
<name>A0A6L6QNR6_9BURK</name>
<dbReference type="InterPro" id="IPR002813">
    <property type="entry name" value="Arg_biosynth_ArgJ"/>
</dbReference>
<comment type="pathway">
    <text evidence="9">Amino-acid biosynthesis; L-arginine biosynthesis; N(2)-acetyl-L-ornithine from L-glutamate: step 1/4.</text>
</comment>
<comment type="catalytic activity">
    <reaction evidence="8 9">
        <text>N(2)-acetyl-L-ornithine + L-glutamate = N-acetyl-L-glutamate + L-ornithine</text>
        <dbReference type="Rhea" id="RHEA:15349"/>
        <dbReference type="ChEBI" id="CHEBI:29985"/>
        <dbReference type="ChEBI" id="CHEBI:44337"/>
        <dbReference type="ChEBI" id="CHEBI:46911"/>
        <dbReference type="ChEBI" id="CHEBI:57805"/>
        <dbReference type="EC" id="2.3.1.35"/>
    </reaction>
</comment>
<accession>A0A6L6QNR6</accession>
<evidence type="ECO:0000256" key="5">
    <source>
        <dbReference type="ARBA" id="ARBA00022679"/>
    </source>
</evidence>
<dbReference type="FunFam" id="3.60.70.12:FF:000001">
    <property type="entry name" value="Arginine biosynthesis bifunctional protein ArgJ, chloroplastic"/>
    <property type="match status" value="1"/>
</dbReference>
<dbReference type="FunFam" id="3.10.20.340:FF:000001">
    <property type="entry name" value="Arginine biosynthesis bifunctional protein ArgJ, chloroplastic"/>
    <property type="match status" value="1"/>
</dbReference>
<dbReference type="NCBIfam" id="NF003802">
    <property type="entry name" value="PRK05388.1"/>
    <property type="match status" value="1"/>
</dbReference>
<dbReference type="InterPro" id="IPR016117">
    <property type="entry name" value="ArgJ-like_dom_sf"/>
</dbReference>
<keyword evidence="3 9" id="KW-0055">Arginine biosynthesis</keyword>
<feature type="binding site" evidence="9">
    <location>
        <position position="283"/>
    </location>
    <ligand>
        <name>substrate</name>
    </ligand>
</feature>
<keyword evidence="11" id="KW-1185">Reference proteome</keyword>
<feature type="chain" id="PRO_5027185751" description="Arginine biosynthesis bifunctional protein ArgJ beta chain" evidence="9">
    <location>
        <begin position="197"/>
        <end position="412"/>
    </location>
</feature>
<evidence type="ECO:0000256" key="7">
    <source>
        <dbReference type="ARBA" id="ARBA00023315"/>
    </source>
</evidence>
<dbReference type="AlphaFoldDB" id="A0A6L6QNR6"/>
<organism evidence="10 11">
    <name type="scientific">Massilia eburnea</name>
    <dbReference type="NCBI Taxonomy" id="1776165"/>
    <lineage>
        <taxon>Bacteria</taxon>
        <taxon>Pseudomonadati</taxon>
        <taxon>Pseudomonadota</taxon>
        <taxon>Betaproteobacteria</taxon>
        <taxon>Burkholderiales</taxon>
        <taxon>Oxalobacteraceae</taxon>
        <taxon>Telluria group</taxon>
        <taxon>Massilia</taxon>
    </lineage>
</organism>
<gene>
    <name evidence="9 10" type="primary">argJ</name>
    <name evidence="10" type="ORF">GM658_22105</name>
</gene>
<proteinExistence type="inferred from homology"/>
<dbReference type="GO" id="GO:0005737">
    <property type="term" value="C:cytoplasm"/>
    <property type="evidence" value="ECO:0007669"/>
    <property type="project" value="UniProtKB-SubCell"/>
</dbReference>
<comment type="subunit">
    <text evidence="2 9">Heterotetramer of two alpha and two beta chains.</text>
</comment>
<feature type="binding site" evidence="9">
    <location>
        <position position="412"/>
    </location>
    <ligand>
        <name>substrate</name>
    </ligand>
</feature>
<keyword evidence="5 9" id="KW-0808">Transferase</keyword>
<dbReference type="SUPFAM" id="SSF56266">
    <property type="entry name" value="DmpA/ArgJ-like"/>
    <property type="match status" value="1"/>
</dbReference>
<dbReference type="HAMAP" id="MF_01106">
    <property type="entry name" value="ArgJ"/>
    <property type="match status" value="1"/>
</dbReference>
<keyword evidence="9" id="KW-0511">Multifunctional enzyme</keyword>
<sequence>MAVNSPIPVAADLKPVAGIELGFAEAGIKKPGRKDVLVLKLADGAAVSGVFTLNRFCAAPVQICKENLAAVKGGAKPIRALMVNTGNANAGTGEAGMANARATCAALAKELGCDAQQILPFSTGVILEPLPVEKIVAGLPKAIQNLKADNWFNAAEAIMTTDTQPKAASRTVDIAGHKVAMTGISKGAGMIKPNMATMLGYLAFDAKVAQPVLDVLVKEAADKSFNCITIDGDTSTNDSFMMMATGAGTLVVDSVDSLEYKALAAAVTELSVFLAQAIVRDGEGATKFMTITVEDGKDAAECRKIAYSIGHSPLVKTAFFASDPNLGRILAAIGYAGVDDLDVSKINLYLDDVWVAKDGGRNPDYKEEDGQRVMKQSEITVRVKLARGTAASTVYTCDLSHDYVSINADYRS</sequence>
<comment type="similarity">
    <text evidence="1 9">Belongs to the ArgJ family.</text>
</comment>
<feature type="binding site" evidence="9">
    <location>
        <position position="160"/>
    </location>
    <ligand>
        <name>substrate</name>
    </ligand>
</feature>
<comment type="subcellular location">
    <subcellularLocation>
        <location evidence="9">Cytoplasm</location>
    </subcellularLocation>
</comment>
<dbReference type="EC" id="2.3.1.35" evidence="9"/>
<dbReference type="InterPro" id="IPR042195">
    <property type="entry name" value="ArgJ_beta_C"/>
</dbReference>
<evidence type="ECO:0000256" key="8">
    <source>
        <dbReference type="ARBA" id="ARBA00049439"/>
    </source>
</evidence>
<evidence type="ECO:0000256" key="4">
    <source>
        <dbReference type="ARBA" id="ARBA00022605"/>
    </source>
</evidence>
<feature type="binding site" evidence="9">
    <location>
        <position position="186"/>
    </location>
    <ligand>
        <name>substrate</name>
    </ligand>
</feature>
<feature type="binding site" evidence="9">
    <location>
        <position position="407"/>
    </location>
    <ligand>
        <name>substrate</name>
    </ligand>
</feature>